<evidence type="ECO:0000256" key="11">
    <source>
        <dbReference type="ARBA" id="ARBA00023006"/>
    </source>
</evidence>
<sequence>MASLPLPPVILKDYSIGEKIGAGTYGTVFKATKKTGPREVVAVKAIYKKGLVKKEVDNIISEITLLKTLKHQHIVEMVDFTWDTSYIYIIMEYCGGGDLSRFIRLKKSLPECVVKKFLQQLGLALQFLRSKNISHMDLKPQNILITQSRVLKLADFGFAKKIKLSQKEMGIRGSPLYMAPEMLLEKRYDAKVDIWSVGVILYECLFGYAPYKSSTTLELYEKIKEDIAIEIPTSGISVKCSDLLKRCLDRHPETRIDFEEFLSHPFMDLEHIPCQKSFAKALELSFQAIEADKKEDFQTAFRLYKESLEYFVPLLHDESDPNKKVLLRKKVDGFIIRAETLKEALGPIKPLGKIKNFENNKSSETLVPNKESSSQYKELSMLSGSTPGLKSSIDILHQAELYEAEGRLKYALEQYESGLKIIMPILINEPKGHRRTLMNAKIQRWMSRAEKIKIDLQTQESSILTTLSSEDANGVDASTTLDKNCSIQ</sequence>
<dbReference type="GO" id="GO:0034045">
    <property type="term" value="C:phagophore assembly site membrane"/>
    <property type="evidence" value="ECO:0007669"/>
    <property type="project" value="TreeGrafter"/>
</dbReference>
<evidence type="ECO:0000256" key="3">
    <source>
        <dbReference type="ARBA" id="ARBA00021644"/>
    </source>
</evidence>
<dbReference type="GO" id="GO:0000045">
    <property type="term" value="P:autophagosome assembly"/>
    <property type="evidence" value="ECO:0007669"/>
    <property type="project" value="TreeGrafter"/>
</dbReference>
<dbReference type="Gene3D" id="1.20.58.80">
    <property type="entry name" value="Phosphotransferase system, lactose/cellobiose-type IIA subunit"/>
    <property type="match status" value="2"/>
</dbReference>
<keyword evidence="9 18" id="KW-0418">Kinase</keyword>
<dbReference type="InterPro" id="IPR036181">
    <property type="entry name" value="MIT_dom_sf"/>
</dbReference>
<keyword evidence="4" id="KW-0963">Cytoplasm</keyword>
<evidence type="ECO:0000256" key="8">
    <source>
        <dbReference type="ARBA" id="ARBA00022741"/>
    </source>
</evidence>
<evidence type="ECO:0000313" key="18">
    <source>
        <dbReference type="EMBL" id="CDW23911.1"/>
    </source>
</evidence>
<keyword evidence="6" id="KW-0808">Transferase</keyword>
<keyword evidence="7" id="KW-0677">Repeat</keyword>
<feature type="domain" description="Protein kinase" evidence="17">
    <location>
        <begin position="14"/>
        <end position="267"/>
    </location>
</feature>
<dbReference type="PANTHER" id="PTHR24348">
    <property type="entry name" value="SERINE/THREONINE-PROTEIN KINASE UNC-51-RELATED"/>
    <property type="match status" value="1"/>
</dbReference>
<name>A0A0K2TEP2_LEPSM</name>
<dbReference type="GO" id="GO:0004674">
    <property type="term" value="F:protein serine/threonine kinase activity"/>
    <property type="evidence" value="ECO:0007669"/>
    <property type="project" value="UniProtKB-KW"/>
</dbReference>
<evidence type="ECO:0000256" key="2">
    <source>
        <dbReference type="ARBA" id="ARBA00012513"/>
    </source>
</evidence>
<keyword evidence="11" id="KW-0072">Autophagy</keyword>
<reference evidence="18" key="1">
    <citation type="submission" date="2014-05" db="EMBL/GenBank/DDBJ databases">
        <authorList>
            <person name="Chronopoulou M."/>
        </authorList>
    </citation>
    <scope>NUCLEOTIDE SEQUENCE</scope>
    <source>
        <tissue evidence="18">Whole organism</tissue>
    </source>
</reference>
<dbReference type="GO" id="GO:0005524">
    <property type="term" value="F:ATP binding"/>
    <property type="evidence" value="ECO:0007669"/>
    <property type="project" value="UniProtKB-UniRule"/>
</dbReference>
<dbReference type="SUPFAM" id="SSF56112">
    <property type="entry name" value="Protein kinase-like (PK-like)"/>
    <property type="match status" value="1"/>
</dbReference>
<keyword evidence="8 15" id="KW-0547">Nucleotide-binding</keyword>
<evidence type="ECO:0000256" key="6">
    <source>
        <dbReference type="ARBA" id="ARBA00022679"/>
    </source>
</evidence>
<dbReference type="Pfam" id="PF00069">
    <property type="entry name" value="Pkinase"/>
    <property type="match status" value="1"/>
</dbReference>
<dbReference type="SMART" id="SM00220">
    <property type="entry name" value="S_TKc"/>
    <property type="match status" value="1"/>
</dbReference>
<dbReference type="EC" id="2.7.11.1" evidence="2"/>
<accession>A0A0K2TEP2</accession>
<proteinExistence type="inferred from homology"/>
<dbReference type="PROSITE" id="PS00107">
    <property type="entry name" value="PROTEIN_KINASE_ATP"/>
    <property type="match status" value="1"/>
</dbReference>
<keyword evidence="5 16" id="KW-0723">Serine/threonine-protein kinase</keyword>
<evidence type="ECO:0000256" key="12">
    <source>
        <dbReference type="ARBA" id="ARBA00032242"/>
    </source>
</evidence>
<evidence type="ECO:0000256" key="14">
    <source>
        <dbReference type="ARBA" id="ARBA00048679"/>
    </source>
</evidence>
<dbReference type="Gene3D" id="3.30.200.20">
    <property type="entry name" value="Phosphorylase Kinase, domain 1"/>
    <property type="match status" value="1"/>
</dbReference>
<dbReference type="GO" id="GO:0034727">
    <property type="term" value="P:piecemeal microautophagy of the nucleus"/>
    <property type="evidence" value="ECO:0007669"/>
    <property type="project" value="TreeGrafter"/>
</dbReference>
<dbReference type="InterPro" id="IPR011009">
    <property type="entry name" value="Kinase-like_dom_sf"/>
</dbReference>
<evidence type="ECO:0000256" key="15">
    <source>
        <dbReference type="PROSITE-ProRule" id="PRU10141"/>
    </source>
</evidence>
<organism evidence="18">
    <name type="scientific">Lepeophtheirus salmonis</name>
    <name type="common">Salmon louse</name>
    <name type="synonym">Caligus salmonis</name>
    <dbReference type="NCBI Taxonomy" id="72036"/>
    <lineage>
        <taxon>Eukaryota</taxon>
        <taxon>Metazoa</taxon>
        <taxon>Ecdysozoa</taxon>
        <taxon>Arthropoda</taxon>
        <taxon>Crustacea</taxon>
        <taxon>Multicrustacea</taxon>
        <taxon>Hexanauplia</taxon>
        <taxon>Copepoda</taxon>
        <taxon>Siphonostomatoida</taxon>
        <taxon>Caligidae</taxon>
        <taxon>Lepeophtheirus</taxon>
    </lineage>
</organism>
<dbReference type="SMART" id="SM00745">
    <property type="entry name" value="MIT"/>
    <property type="match status" value="2"/>
</dbReference>
<dbReference type="FunFam" id="3.30.200.20:FF:000042">
    <property type="entry name" value="Aurora kinase A"/>
    <property type="match status" value="1"/>
</dbReference>
<dbReference type="PANTHER" id="PTHR24348:SF65">
    <property type="entry name" value="SERINE_THREONINE-PROTEIN KINASE ULK3"/>
    <property type="match status" value="1"/>
</dbReference>
<evidence type="ECO:0000256" key="1">
    <source>
        <dbReference type="ARBA" id="ARBA00004496"/>
    </source>
</evidence>
<dbReference type="Pfam" id="PF04212">
    <property type="entry name" value="MIT"/>
    <property type="match status" value="2"/>
</dbReference>
<keyword evidence="10 15" id="KW-0067">ATP-binding</keyword>
<dbReference type="PROSITE" id="PS00108">
    <property type="entry name" value="PROTEIN_KINASE_ST"/>
    <property type="match status" value="1"/>
</dbReference>
<evidence type="ECO:0000256" key="5">
    <source>
        <dbReference type="ARBA" id="ARBA00022527"/>
    </source>
</evidence>
<dbReference type="GO" id="GO:0000422">
    <property type="term" value="P:autophagy of mitochondrion"/>
    <property type="evidence" value="ECO:0007669"/>
    <property type="project" value="TreeGrafter"/>
</dbReference>
<dbReference type="Gene3D" id="1.10.510.10">
    <property type="entry name" value="Transferase(Phosphotransferase) domain 1"/>
    <property type="match status" value="1"/>
</dbReference>
<dbReference type="AlphaFoldDB" id="A0A0K2TEP2"/>
<evidence type="ECO:0000256" key="10">
    <source>
        <dbReference type="ARBA" id="ARBA00022840"/>
    </source>
</evidence>
<dbReference type="InterPro" id="IPR017441">
    <property type="entry name" value="Protein_kinase_ATP_BS"/>
</dbReference>
<comment type="similarity">
    <text evidence="16">Belongs to the protein kinase superfamily.</text>
</comment>
<comment type="catalytic activity">
    <reaction evidence="14">
        <text>L-seryl-[protein] + ATP = O-phospho-L-seryl-[protein] + ADP + H(+)</text>
        <dbReference type="Rhea" id="RHEA:17989"/>
        <dbReference type="Rhea" id="RHEA-COMP:9863"/>
        <dbReference type="Rhea" id="RHEA-COMP:11604"/>
        <dbReference type="ChEBI" id="CHEBI:15378"/>
        <dbReference type="ChEBI" id="CHEBI:29999"/>
        <dbReference type="ChEBI" id="CHEBI:30616"/>
        <dbReference type="ChEBI" id="CHEBI:83421"/>
        <dbReference type="ChEBI" id="CHEBI:456216"/>
        <dbReference type="EC" id="2.7.11.1"/>
    </reaction>
</comment>
<dbReference type="EMBL" id="HACA01006550">
    <property type="protein sequence ID" value="CDW23911.1"/>
    <property type="molecule type" value="Transcribed_RNA"/>
</dbReference>
<dbReference type="FunFam" id="1.10.510.10:FF:000571">
    <property type="entry name" value="Maternal embryonic leucine zipper kinase"/>
    <property type="match status" value="1"/>
</dbReference>
<evidence type="ECO:0000256" key="7">
    <source>
        <dbReference type="ARBA" id="ARBA00022737"/>
    </source>
</evidence>
<evidence type="ECO:0000256" key="16">
    <source>
        <dbReference type="RuleBase" id="RU000304"/>
    </source>
</evidence>
<dbReference type="SUPFAM" id="SSF116846">
    <property type="entry name" value="MIT domain"/>
    <property type="match status" value="2"/>
</dbReference>
<comment type="subcellular location">
    <subcellularLocation>
        <location evidence="1">Cytoplasm</location>
    </subcellularLocation>
</comment>
<evidence type="ECO:0000256" key="9">
    <source>
        <dbReference type="ARBA" id="ARBA00022777"/>
    </source>
</evidence>
<dbReference type="GO" id="GO:0010506">
    <property type="term" value="P:regulation of autophagy"/>
    <property type="evidence" value="ECO:0007669"/>
    <property type="project" value="InterPro"/>
</dbReference>
<protein>
    <recommendedName>
        <fullName evidence="3">Serine/threonine-protein kinase ULK3</fullName>
        <ecNumber evidence="2">2.7.11.1</ecNumber>
    </recommendedName>
    <alternativeName>
        <fullName evidence="12">Unc-51-like kinase 3</fullName>
    </alternativeName>
</protein>
<evidence type="ECO:0000259" key="17">
    <source>
        <dbReference type="PROSITE" id="PS50011"/>
    </source>
</evidence>
<dbReference type="GO" id="GO:0005829">
    <property type="term" value="C:cytosol"/>
    <property type="evidence" value="ECO:0007669"/>
    <property type="project" value="TreeGrafter"/>
</dbReference>
<dbReference type="OrthoDB" id="346907at2759"/>
<dbReference type="PROSITE" id="PS50011">
    <property type="entry name" value="PROTEIN_KINASE_DOM"/>
    <property type="match status" value="1"/>
</dbReference>
<feature type="binding site" evidence="15">
    <location>
        <position position="44"/>
    </location>
    <ligand>
        <name>ATP</name>
        <dbReference type="ChEBI" id="CHEBI:30616"/>
    </ligand>
</feature>
<evidence type="ECO:0000256" key="13">
    <source>
        <dbReference type="ARBA" id="ARBA00047899"/>
    </source>
</evidence>
<dbReference type="GO" id="GO:0005776">
    <property type="term" value="C:autophagosome"/>
    <property type="evidence" value="ECO:0007669"/>
    <property type="project" value="TreeGrafter"/>
</dbReference>
<evidence type="ECO:0000256" key="4">
    <source>
        <dbReference type="ARBA" id="ARBA00022490"/>
    </source>
</evidence>
<dbReference type="GO" id="GO:0061709">
    <property type="term" value="P:reticulophagy"/>
    <property type="evidence" value="ECO:0007669"/>
    <property type="project" value="TreeGrafter"/>
</dbReference>
<dbReference type="GO" id="GO:0042594">
    <property type="term" value="P:response to starvation"/>
    <property type="evidence" value="ECO:0007669"/>
    <property type="project" value="TreeGrafter"/>
</dbReference>
<dbReference type="InterPro" id="IPR045269">
    <property type="entry name" value="Atg1-like"/>
</dbReference>
<dbReference type="InterPro" id="IPR007330">
    <property type="entry name" value="MIT_dom"/>
</dbReference>
<dbReference type="InterPro" id="IPR000719">
    <property type="entry name" value="Prot_kinase_dom"/>
</dbReference>
<dbReference type="InterPro" id="IPR008271">
    <property type="entry name" value="Ser/Thr_kinase_AS"/>
</dbReference>
<comment type="catalytic activity">
    <reaction evidence="13">
        <text>L-threonyl-[protein] + ATP = O-phospho-L-threonyl-[protein] + ADP + H(+)</text>
        <dbReference type="Rhea" id="RHEA:46608"/>
        <dbReference type="Rhea" id="RHEA-COMP:11060"/>
        <dbReference type="Rhea" id="RHEA-COMP:11605"/>
        <dbReference type="ChEBI" id="CHEBI:15378"/>
        <dbReference type="ChEBI" id="CHEBI:30013"/>
        <dbReference type="ChEBI" id="CHEBI:30616"/>
        <dbReference type="ChEBI" id="CHEBI:61977"/>
        <dbReference type="ChEBI" id="CHEBI:456216"/>
        <dbReference type="EC" id="2.7.11.1"/>
    </reaction>
</comment>